<proteinExistence type="predicted"/>
<dbReference type="Proteomes" id="UP000324222">
    <property type="component" value="Unassembled WGS sequence"/>
</dbReference>
<evidence type="ECO:0000313" key="2">
    <source>
        <dbReference type="Proteomes" id="UP000324222"/>
    </source>
</evidence>
<dbReference type="EMBL" id="VSRR010116621">
    <property type="protein sequence ID" value="MPC99020.1"/>
    <property type="molecule type" value="Genomic_DNA"/>
</dbReference>
<dbReference type="AlphaFoldDB" id="A0A5B7JQD2"/>
<keyword evidence="2" id="KW-1185">Reference proteome</keyword>
<sequence>MNPVTDIRTCLLVGFDVLGDALNPVTDTCACIVYRETFCLGGLRGCCCFGHSEQRT</sequence>
<name>A0A5B7JQD2_PORTR</name>
<comment type="caution">
    <text evidence="1">The sequence shown here is derived from an EMBL/GenBank/DDBJ whole genome shotgun (WGS) entry which is preliminary data.</text>
</comment>
<organism evidence="1 2">
    <name type="scientific">Portunus trituberculatus</name>
    <name type="common">Swimming crab</name>
    <name type="synonym">Neptunus trituberculatus</name>
    <dbReference type="NCBI Taxonomy" id="210409"/>
    <lineage>
        <taxon>Eukaryota</taxon>
        <taxon>Metazoa</taxon>
        <taxon>Ecdysozoa</taxon>
        <taxon>Arthropoda</taxon>
        <taxon>Crustacea</taxon>
        <taxon>Multicrustacea</taxon>
        <taxon>Malacostraca</taxon>
        <taxon>Eumalacostraca</taxon>
        <taxon>Eucarida</taxon>
        <taxon>Decapoda</taxon>
        <taxon>Pleocyemata</taxon>
        <taxon>Brachyura</taxon>
        <taxon>Eubrachyura</taxon>
        <taxon>Portunoidea</taxon>
        <taxon>Portunidae</taxon>
        <taxon>Portuninae</taxon>
        <taxon>Portunus</taxon>
    </lineage>
</organism>
<gene>
    <name evidence="1" type="ORF">E2C01_094414</name>
</gene>
<evidence type="ECO:0000313" key="1">
    <source>
        <dbReference type="EMBL" id="MPC99020.1"/>
    </source>
</evidence>
<protein>
    <submittedName>
        <fullName evidence="1">Uncharacterized protein</fullName>
    </submittedName>
</protein>
<accession>A0A5B7JQD2</accession>
<reference evidence="1 2" key="1">
    <citation type="submission" date="2019-05" db="EMBL/GenBank/DDBJ databases">
        <title>Another draft genome of Portunus trituberculatus and its Hox gene families provides insights of decapod evolution.</title>
        <authorList>
            <person name="Jeong J.-H."/>
            <person name="Song I."/>
            <person name="Kim S."/>
            <person name="Choi T."/>
            <person name="Kim D."/>
            <person name="Ryu S."/>
            <person name="Kim W."/>
        </authorList>
    </citation>
    <scope>NUCLEOTIDE SEQUENCE [LARGE SCALE GENOMIC DNA]</scope>
    <source>
        <tissue evidence="1">Muscle</tissue>
    </source>
</reference>